<reference evidence="1 2" key="1">
    <citation type="journal article" date="2016" name="Mol. Biol. Evol.">
        <title>Comparative Genomics of Early-Diverging Mushroom-Forming Fungi Provides Insights into the Origins of Lignocellulose Decay Capabilities.</title>
        <authorList>
            <person name="Nagy L.G."/>
            <person name="Riley R."/>
            <person name="Tritt A."/>
            <person name="Adam C."/>
            <person name="Daum C."/>
            <person name="Floudas D."/>
            <person name="Sun H."/>
            <person name="Yadav J.S."/>
            <person name="Pangilinan J."/>
            <person name="Larsson K.H."/>
            <person name="Matsuura K."/>
            <person name="Barry K."/>
            <person name="Labutti K."/>
            <person name="Kuo R."/>
            <person name="Ohm R.A."/>
            <person name="Bhattacharya S.S."/>
            <person name="Shirouzu T."/>
            <person name="Yoshinaga Y."/>
            <person name="Martin F.M."/>
            <person name="Grigoriev I.V."/>
            <person name="Hibbett D.S."/>
        </authorList>
    </citation>
    <scope>NUCLEOTIDE SEQUENCE [LARGE SCALE GENOMIC DNA]</scope>
    <source>
        <strain evidence="1 2">HHB14362 ss-1</strain>
    </source>
</reference>
<evidence type="ECO:0000313" key="1">
    <source>
        <dbReference type="EMBL" id="KZT26205.1"/>
    </source>
</evidence>
<protein>
    <recommendedName>
        <fullName evidence="3">TPR-like protein</fullName>
    </recommendedName>
</protein>
<accession>A0A165T6C9</accession>
<sequence>FSDNAVFTLDVLRRFLKFSAIGVVAVGLATFTFYEGSHQYVELSSLAKETDPDVKKWGWDRDGGEEWRWSGGDNGGTDPNLGLKASHAVRSAWMALNWPLASSGSVINSKAFSGRGGGGVSMVEARLEMAQEFLTIAINLAKARADRLHPDTLPTLLARHAGILERMGTRDALFECRSEYEQVWHALPAQALDPARVALKLGDLNKRLGDEADALSWWSRAIHLAADTPDPTPAVPPTLPASPLAQRTLAQTLVSLSAYYATTNQLKPASALESAALALLTPALTAPTPPTAYPAHTLHTLFLRHRAALLALHRAEVAHALRAADTPWCAAQLESAARASEGVVLALTGAPAVHPDAPESAIPHPPVPEGERALLRAWGDSQSMRRPAGSLLRDARRSAAEAWNLVGVLCEGVGRQKGKGDVERALECYERALGWAGVKADRVGNVAEPGEATLEAEWRVLWGNYVRVREVV</sequence>
<feature type="non-terminal residue" evidence="1">
    <location>
        <position position="472"/>
    </location>
</feature>
<organism evidence="1 2">
    <name type="scientific">Neolentinus lepideus HHB14362 ss-1</name>
    <dbReference type="NCBI Taxonomy" id="1314782"/>
    <lineage>
        <taxon>Eukaryota</taxon>
        <taxon>Fungi</taxon>
        <taxon>Dikarya</taxon>
        <taxon>Basidiomycota</taxon>
        <taxon>Agaricomycotina</taxon>
        <taxon>Agaricomycetes</taxon>
        <taxon>Gloeophyllales</taxon>
        <taxon>Gloeophyllaceae</taxon>
        <taxon>Neolentinus</taxon>
    </lineage>
</organism>
<feature type="non-terminal residue" evidence="1">
    <location>
        <position position="1"/>
    </location>
</feature>
<gene>
    <name evidence="1" type="ORF">NEOLEDRAFT_1027559</name>
</gene>
<dbReference type="EMBL" id="KV425567">
    <property type="protein sequence ID" value="KZT26205.1"/>
    <property type="molecule type" value="Genomic_DNA"/>
</dbReference>
<dbReference type="OrthoDB" id="2524554at2759"/>
<name>A0A165T6C9_9AGAM</name>
<dbReference type="Proteomes" id="UP000076761">
    <property type="component" value="Unassembled WGS sequence"/>
</dbReference>
<proteinExistence type="predicted"/>
<evidence type="ECO:0000313" key="2">
    <source>
        <dbReference type="Proteomes" id="UP000076761"/>
    </source>
</evidence>
<keyword evidence="2" id="KW-1185">Reference proteome</keyword>
<dbReference type="InParanoid" id="A0A165T6C9"/>
<dbReference type="AlphaFoldDB" id="A0A165T6C9"/>
<evidence type="ECO:0008006" key="3">
    <source>
        <dbReference type="Google" id="ProtNLM"/>
    </source>
</evidence>